<dbReference type="PROSITE" id="PS01124">
    <property type="entry name" value="HTH_ARAC_FAMILY_2"/>
    <property type="match status" value="1"/>
</dbReference>
<protein>
    <submittedName>
        <fullName evidence="5">Transcriptional regulator, AraC family</fullName>
    </submittedName>
</protein>
<dbReference type="Proteomes" id="UP000198417">
    <property type="component" value="Unassembled WGS sequence"/>
</dbReference>
<dbReference type="GO" id="GO:0043565">
    <property type="term" value="F:sequence-specific DNA binding"/>
    <property type="evidence" value="ECO:0007669"/>
    <property type="project" value="InterPro"/>
</dbReference>
<keyword evidence="6" id="KW-1185">Reference proteome</keyword>
<dbReference type="InterPro" id="IPR018062">
    <property type="entry name" value="HTH_AraC-typ_CS"/>
</dbReference>
<dbReference type="PANTHER" id="PTHR46796:SF14">
    <property type="entry name" value="TRANSCRIPTIONAL REGULATORY PROTEIN"/>
    <property type="match status" value="1"/>
</dbReference>
<dbReference type="Gene3D" id="1.10.10.60">
    <property type="entry name" value="Homeodomain-like"/>
    <property type="match status" value="2"/>
</dbReference>
<evidence type="ECO:0000313" key="6">
    <source>
        <dbReference type="Proteomes" id="UP000198417"/>
    </source>
</evidence>
<dbReference type="AlphaFoldDB" id="A0A238ZV78"/>
<dbReference type="RefSeq" id="WP_089274054.1">
    <property type="nucleotide sequence ID" value="NZ_FZNN01000042.1"/>
</dbReference>
<dbReference type="InterPro" id="IPR018060">
    <property type="entry name" value="HTH_AraC"/>
</dbReference>
<reference evidence="5 6" key="1">
    <citation type="submission" date="2017-06" db="EMBL/GenBank/DDBJ databases">
        <authorList>
            <person name="Kim H.J."/>
            <person name="Triplett B.A."/>
        </authorList>
    </citation>
    <scope>NUCLEOTIDE SEQUENCE [LARGE SCALE GENOMIC DNA]</scope>
    <source>
        <strain evidence="5 6">DSM 29052</strain>
    </source>
</reference>
<sequence>MGYNHDFTGHTEKLHCTAPVQWRQFDHALIAYWEATGDQGAKGQYVSGNPRLSIFFDDMSSISTTAGNETRKLARAIFVPAGMQIRTSFSKPLTFAHVDIHMDFAWAVQFLSTVLPRSMATQILEQRAERADIADIEPLARLLVEEIRNSTRHDIFSESLTNCLISGVLDIEEPVADTENARLTAAQMRKVTMRFEAGGGRRLAIAQMAGAVNLSESWFSLVFKNTTGMTPHQWQLNKRVDQVRDLLSGSDLSVADIADRVGFSDQAHLTRTFRQLVGETPATWRRGQQQR</sequence>
<dbReference type="OrthoDB" id="9793400at2"/>
<evidence type="ECO:0000256" key="3">
    <source>
        <dbReference type="ARBA" id="ARBA00023163"/>
    </source>
</evidence>
<dbReference type="SUPFAM" id="SSF46689">
    <property type="entry name" value="Homeodomain-like"/>
    <property type="match status" value="2"/>
</dbReference>
<evidence type="ECO:0000256" key="2">
    <source>
        <dbReference type="ARBA" id="ARBA00023125"/>
    </source>
</evidence>
<dbReference type="GO" id="GO:0003700">
    <property type="term" value="F:DNA-binding transcription factor activity"/>
    <property type="evidence" value="ECO:0007669"/>
    <property type="project" value="InterPro"/>
</dbReference>
<dbReference type="EMBL" id="FZNN01000042">
    <property type="protein sequence ID" value="SNR86921.1"/>
    <property type="molecule type" value="Genomic_DNA"/>
</dbReference>
<feature type="domain" description="HTH araC/xylS-type" evidence="4">
    <location>
        <begin position="189"/>
        <end position="287"/>
    </location>
</feature>
<evidence type="ECO:0000313" key="5">
    <source>
        <dbReference type="EMBL" id="SNR86921.1"/>
    </source>
</evidence>
<organism evidence="5 6">
    <name type="scientific">Puniceibacterium sediminis</name>
    <dbReference type="NCBI Taxonomy" id="1608407"/>
    <lineage>
        <taxon>Bacteria</taxon>
        <taxon>Pseudomonadati</taxon>
        <taxon>Pseudomonadota</taxon>
        <taxon>Alphaproteobacteria</taxon>
        <taxon>Rhodobacterales</taxon>
        <taxon>Paracoccaceae</taxon>
        <taxon>Puniceibacterium</taxon>
    </lineage>
</organism>
<gene>
    <name evidence="5" type="ORF">SAMN06265370_14211</name>
</gene>
<evidence type="ECO:0000256" key="1">
    <source>
        <dbReference type="ARBA" id="ARBA00023015"/>
    </source>
</evidence>
<keyword evidence="2" id="KW-0238">DNA-binding</keyword>
<dbReference type="PROSITE" id="PS00041">
    <property type="entry name" value="HTH_ARAC_FAMILY_1"/>
    <property type="match status" value="1"/>
</dbReference>
<accession>A0A238ZV78</accession>
<keyword evidence="3" id="KW-0804">Transcription</keyword>
<dbReference type="PANTHER" id="PTHR46796">
    <property type="entry name" value="HTH-TYPE TRANSCRIPTIONAL ACTIVATOR RHAS-RELATED"/>
    <property type="match status" value="1"/>
</dbReference>
<dbReference type="InterPro" id="IPR009057">
    <property type="entry name" value="Homeodomain-like_sf"/>
</dbReference>
<dbReference type="SMART" id="SM00342">
    <property type="entry name" value="HTH_ARAC"/>
    <property type="match status" value="1"/>
</dbReference>
<dbReference type="Pfam" id="PF12833">
    <property type="entry name" value="HTH_18"/>
    <property type="match status" value="1"/>
</dbReference>
<proteinExistence type="predicted"/>
<keyword evidence="1" id="KW-0805">Transcription regulation</keyword>
<dbReference type="InterPro" id="IPR050204">
    <property type="entry name" value="AraC_XylS_family_regulators"/>
</dbReference>
<name>A0A238ZV78_9RHOB</name>
<evidence type="ECO:0000259" key="4">
    <source>
        <dbReference type="PROSITE" id="PS01124"/>
    </source>
</evidence>